<dbReference type="RefSeq" id="XP_044659431.1">
    <property type="nucleotide sequence ID" value="XM_044803496.1"/>
</dbReference>
<keyword evidence="3" id="KW-1185">Reference proteome</keyword>
<dbReference type="InterPro" id="IPR011333">
    <property type="entry name" value="SKP1/BTB/POZ_sf"/>
</dbReference>
<organism evidence="2 3">
    <name type="scientific">Cercospora kikuchii</name>
    <dbReference type="NCBI Taxonomy" id="84275"/>
    <lineage>
        <taxon>Eukaryota</taxon>
        <taxon>Fungi</taxon>
        <taxon>Dikarya</taxon>
        <taxon>Ascomycota</taxon>
        <taxon>Pezizomycotina</taxon>
        <taxon>Dothideomycetes</taxon>
        <taxon>Dothideomycetidae</taxon>
        <taxon>Mycosphaerellales</taxon>
        <taxon>Mycosphaerellaceae</taxon>
        <taxon>Cercospora</taxon>
    </lineage>
</organism>
<dbReference type="SUPFAM" id="SSF54695">
    <property type="entry name" value="POZ domain"/>
    <property type="match status" value="1"/>
</dbReference>
<dbReference type="OrthoDB" id="194443at2759"/>
<dbReference type="CDD" id="cd18186">
    <property type="entry name" value="BTB_POZ_ZBTB_KLHL-like"/>
    <property type="match status" value="1"/>
</dbReference>
<dbReference type="InterPro" id="IPR000210">
    <property type="entry name" value="BTB/POZ_dom"/>
</dbReference>
<dbReference type="EMBL" id="BOLY01000005">
    <property type="protein sequence ID" value="GIZ44944.1"/>
    <property type="molecule type" value="Genomic_DNA"/>
</dbReference>
<evidence type="ECO:0000313" key="3">
    <source>
        <dbReference type="Proteomes" id="UP000825890"/>
    </source>
</evidence>
<sequence length="232" mass="26249">MPPPPILPPSTPDKFPPPSAYGETIQIKVGSDRTKTFTVHKSILTFYSGYFAAAFRHGNAFQEAETGIFNLPDEHISTFERFVCWIYSRRVDCDPAGRGFTNLCKLWVLGDRRQVPLLMNACVDTFRDLIVEIWKIPTDCLPYIYENTMAHSALRRLALDIVAKTGKSSFLREGRDDFPEEALVDVLKVVRIDGHKRWGKKDVEPMKLCPQYHCHEEGVTCENPEAAGGSQT</sequence>
<evidence type="ECO:0000313" key="2">
    <source>
        <dbReference type="EMBL" id="GIZ44944.1"/>
    </source>
</evidence>
<protein>
    <recommendedName>
        <fullName evidence="1">BTB domain-containing protein</fullName>
    </recommendedName>
</protein>
<gene>
    <name evidence="2" type="ORF">CKM354_000812800</name>
</gene>
<dbReference type="PANTHER" id="PTHR47843:SF2">
    <property type="entry name" value="BTB DOMAIN-CONTAINING PROTEIN"/>
    <property type="match status" value="1"/>
</dbReference>
<dbReference type="GeneID" id="68293703"/>
<dbReference type="SMART" id="SM00225">
    <property type="entry name" value="BTB"/>
    <property type="match status" value="1"/>
</dbReference>
<accession>A0A9P3CLD6</accession>
<proteinExistence type="predicted"/>
<comment type="caution">
    <text evidence="2">The sequence shown here is derived from an EMBL/GenBank/DDBJ whole genome shotgun (WGS) entry which is preliminary data.</text>
</comment>
<dbReference type="Pfam" id="PF00651">
    <property type="entry name" value="BTB"/>
    <property type="match status" value="1"/>
</dbReference>
<dbReference type="Gene3D" id="3.30.710.10">
    <property type="entry name" value="Potassium Channel Kv1.1, Chain A"/>
    <property type="match status" value="1"/>
</dbReference>
<feature type="domain" description="BTB" evidence="1">
    <location>
        <begin position="23"/>
        <end position="95"/>
    </location>
</feature>
<evidence type="ECO:0000259" key="1">
    <source>
        <dbReference type="PROSITE" id="PS50097"/>
    </source>
</evidence>
<dbReference type="Proteomes" id="UP000825890">
    <property type="component" value="Unassembled WGS sequence"/>
</dbReference>
<reference evidence="2 3" key="1">
    <citation type="submission" date="2021-01" db="EMBL/GenBank/DDBJ databases">
        <title>Cercospora kikuchii MAFF 305040 whole genome shotgun sequence.</title>
        <authorList>
            <person name="Kashiwa T."/>
            <person name="Suzuki T."/>
        </authorList>
    </citation>
    <scope>NUCLEOTIDE SEQUENCE [LARGE SCALE GENOMIC DNA]</scope>
    <source>
        <strain evidence="2 3">MAFF 305040</strain>
    </source>
</reference>
<dbReference type="PANTHER" id="PTHR47843">
    <property type="entry name" value="BTB DOMAIN-CONTAINING PROTEIN-RELATED"/>
    <property type="match status" value="1"/>
</dbReference>
<name>A0A9P3CLD6_9PEZI</name>
<dbReference type="PROSITE" id="PS50097">
    <property type="entry name" value="BTB"/>
    <property type="match status" value="1"/>
</dbReference>
<dbReference type="AlphaFoldDB" id="A0A9P3CLD6"/>